<evidence type="ECO:0000256" key="2">
    <source>
        <dbReference type="SAM" id="Phobius"/>
    </source>
</evidence>
<feature type="transmembrane region" description="Helical" evidence="2">
    <location>
        <begin position="181"/>
        <end position="202"/>
    </location>
</feature>
<dbReference type="Proteomes" id="UP000292958">
    <property type="component" value="Unassembled WGS sequence"/>
</dbReference>
<keyword evidence="2" id="KW-0812">Transmembrane</keyword>
<feature type="transmembrane region" description="Helical" evidence="2">
    <location>
        <begin position="534"/>
        <end position="551"/>
    </location>
</feature>
<keyword evidence="4" id="KW-1185">Reference proteome</keyword>
<sequence length="560" mass="61596">MPRDRRPFFILPLAALIAVVPLLFRGCSCGHDYDFHIINWFEAARQLTHGTLYPHWASTPAWNAGEPRFVFYPPLSWLIGAVLGLVMPWTWTPIAYTWIALTAAGLALYYAVRSYASPNAALVAAAIYLTNPYILYTAYERTAYAELLAAAWLPLALHAVLQKRVTIPAVALPIALLWLTNAPAAVMGCYAMAFIVLIRLALPHKKDRGGTSALRLALNSTAGALLGLGLAAFYLLPAAYERRFVQIHFAILPGLRPWDNFLFQHTTDPEHDVVLRSASAVALILMALTALALVWIRSASIRHDAGGTQSDSSEYSTAPHQLITLVLVALAILFMLTPLSEPLWRYLPEFRFLQFPWRLLAVLGTVFGIALARALSRTPLRGGLTAIVCATVFALPSYYALHEFCYPEDTVPERLAVFHSANPGTDPTDEYTPTTADNDSLSQSNPGYWLASSPDASPPPSSVPGPAPLQLDLSPAAPATLILNLRNYPAWQITRNGSRISIRLPRKDGLISIPLDAGPAHIKITYAMLPDQRFGYLLTAFSVMLYAVLLLRNRRATQTY</sequence>
<comment type="caution">
    <text evidence="3">The sequence shown here is derived from an EMBL/GenBank/DDBJ whole genome shotgun (WGS) entry which is preliminary data.</text>
</comment>
<feature type="transmembrane region" description="Helical" evidence="2">
    <location>
        <begin position="143"/>
        <end position="161"/>
    </location>
</feature>
<feature type="transmembrane region" description="Helical" evidence="2">
    <location>
        <begin position="69"/>
        <end position="87"/>
    </location>
</feature>
<feature type="transmembrane region" description="Helical" evidence="2">
    <location>
        <begin position="273"/>
        <end position="296"/>
    </location>
</feature>
<reference evidence="3 4" key="1">
    <citation type="submission" date="2019-02" db="EMBL/GenBank/DDBJ databases">
        <title>Genomic Encyclopedia of Archaeal and Bacterial Type Strains, Phase II (KMG-II): from individual species to whole genera.</title>
        <authorList>
            <person name="Goeker M."/>
        </authorList>
    </citation>
    <scope>NUCLEOTIDE SEQUENCE [LARGE SCALE GENOMIC DNA]</scope>
    <source>
        <strain evidence="3 4">DSM 18101</strain>
    </source>
</reference>
<feature type="transmembrane region" description="Helical" evidence="2">
    <location>
        <begin position="317"/>
        <end position="337"/>
    </location>
</feature>
<dbReference type="OrthoDB" id="106188at2"/>
<dbReference type="EMBL" id="SHKW01000001">
    <property type="protein sequence ID" value="RZU40524.1"/>
    <property type="molecule type" value="Genomic_DNA"/>
</dbReference>
<accession>A0A4Q7YTC5</accession>
<proteinExistence type="predicted"/>
<feature type="compositionally biased region" description="Pro residues" evidence="1">
    <location>
        <begin position="456"/>
        <end position="467"/>
    </location>
</feature>
<keyword evidence="2" id="KW-0472">Membrane</keyword>
<feature type="transmembrane region" description="Helical" evidence="2">
    <location>
        <begin position="94"/>
        <end position="112"/>
    </location>
</feature>
<keyword evidence="2" id="KW-1133">Transmembrane helix</keyword>
<dbReference type="AlphaFoldDB" id="A0A4Q7YTC5"/>
<evidence type="ECO:0000313" key="3">
    <source>
        <dbReference type="EMBL" id="RZU40524.1"/>
    </source>
</evidence>
<feature type="transmembrane region" description="Helical" evidence="2">
    <location>
        <begin position="357"/>
        <end position="375"/>
    </location>
</feature>
<name>A0A4Q7YTC5_9BACT</name>
<feature type="region of interest" description="Disordered" evidence="1">
    <location>
        <begin position="449"/>
        <end position="468"/>
    </location>
</feature>
<evidence type="ECO:0000313" key="4">
    <source>
        <dbReference type="Proteomes" id="UP000292958"/>
    </source>
</evidence>
<gene>
    <name evidence="3" type="ORF">BDD14_1988</name>
</gene>
<evidence type="ECO:0008006" key="5">
    <source>
        <dbReference type="Google" id="ProtNLM"/>
    </source>
</evidence>
<protein>
    <recommendedName>
        <fullName evidence="5">Membrane protein YfhO</fullName>
    </recommendedName>
</protein>
<feature type="transmembrane region" description="Helical" evidence="2">
    <location>
        <begin position="214"/>
        <end position="236"/>
    </location>
</feature>
<feature type="transmembrane region" description="Helical" evidence="2">
    <location>
        <begin position="118"/>
        <end position="136"/>
    </location>
</feature>
<dbReference type="RefSeq" id="WP_130418583.1">
    <property type="nucleotide sequence ID" value="NZ_SHKW01000001.1"/>
</dbReference>
<evidence type="ECO:0000256" key="1">
    <source>
        <dbReference type="SAM" id="MobiDB-lite"/>
    </source>
</evidence>
<feature type="transmembrane region" description="Helical" evidence="2">
    <location>
        <begin position="382"/>
        <end position="401"/>
    </location>
</feature>
<organism evidence="3 4">
    <name type="scientific">Edaphobacter modestus</name>
    <dbReference type="NCBI Taxonomy" id="388466"/>
    <lineage>
        <taxon>Bacteria</taxon>
        <taxon>Pseudomonadati</taxon>
        <taxon>Acidobacteriota</taxon>
        <taxon>Terriglobia</taxon>
        <taxon>Terriglobales</taxon>
        <taxon>Acidobacteriaceae</taxon>
        <taxon>Edaphobacter</taxon>
    </lineage>
</organism>